<reference evidence="1" key="1">
    <citation type="submission" date="2015-04" db="EMBL/GenBank/DDBJ databases">
        <title>The genome sequence of the plant pathogenic Rhizarian Plasmodiophora brassicae reveals insights in its biotrophic life cycle and the origin of chitin synthesis.</title>
        <authorList>
            <person name="Schwelm A."/>
            <person name="Fogelqvist J."/>
            <person name="Knaust A."/>
            <person name="Julke S."/>
            <person name="Lilja T."/>
            <person name="Dhandapani V."/>
            <person name="Bonilla-Rosso G."/>
            <person name="Karlsson M."/>
            <person name="Shevchenko A."/>
            <person name="Choi S.R."/>
            <person name="Kim H.G."/>
            <person name="Park J.Y."/>
            <person name="Lim Y.P."/>
            <person name="Ludwig-Muller J."/>
            <person name="Dixelius C."/>
        </authorList>
    </citation>
    <scope>NUCLEOTIDE SEQUENCE</scope>
    <source>
        <tissue evidence="1">Potato root galls</tissue>
    </source>
</reference>
<dbReference type="EMBL" id="HACM01012682">
    <property type="protein sequence ID" value="CRZ13124.1"/>
    <property type="molecule type" value="Transcribed_RNA"/>
</dbReference>
<proteinExistence type="predicted"/>
<feature type="non-terminal residue" evidence="1">
    <location>
        <position position="1"/>
    </location>
</feature>
<name>A0A0H5RWJ4_9EUKA</name>
<protein>
    <submittedName>
        <fullName evidence="1">Uncharacterized protein</fullName>
    </submittedName>
</protein>
<feature type="non-terminal residue" evidence="1">
    <location>
        <position position="126"/>
    </location>
</feature>
<organism evidence="1">
    <name type="scientific">Spongospora subterranea</name>
    <dbReference type="NCBI Taxonomy" id="70186"/>
    <lineage>
        <taxon>Eukaryota</taxon>
        <taxon>Sar</taxon>
        <taxon>Rhizaria</taxon>
        <taxon>Endomyxa</taxon>
        <taxon>Phytomyxea</taxon>
        <taxon>Plasmodiophorida</taxon>
        <taxon>Plasmodiophoridae</taxon>
        <taxon>Spongospora</taxon>
    </lineage>
</organism>
<evidence type="ECO:0000313" key="1">
    <source>
        <dbReference type="EMBL" id="CRZ13124.1"/>
    </source>
</evidence>
<sequence length="126" mass="14558">PEPLEKSRFHICKPNYPRAASLQVLKNSPHNAKTWFTRYDMQFGELYIWNSATVAHSAVDIGKPDGRNSFDTRMVFVKAKVNLVELPSSRNHADSLCYSQSFYEHRLLFNDNDEDATTEELKKMGF</sequence>
<accession>A0A0H5RWJ4</accession>
<dbReference type="AlphaFoldDB" id="A0A0H5RWJ4"/>